<dbReference type="GO" id="GO:0005886">
    <property type="term" value="C:plasma membrane"/>
    <property type="evidence" value="ECO:0000318"/>
    <property type="project" value="GO_Central"/>
</dbReference>
<dbReference type="OrthoDB" id="2132067at2759"/>
<feature type="transmembrane region" description="Helical" evidence="7">
    <location>
        <begin position="63"/>
        <end position="86"/>
    </location>
</feature>
<dbReference type="AlphaFoldDB" id="A0A9J7MCE2"/>
<dbReference type="GeneID" id="118431424"/>
<dbReference type="InterPro" id="IPR000276">
    <property type="entry name" value="GPCR_Rhodpsn"/>
</dbReference>
<feature type="chain" id="PRO_5039929200" evidence="8">
    <location>
        <begin position="33"/>
        <end position="389"/>
    </location>
</feature>
<dbReference type="GO" id="GO:0004930">
    <property type="term" value="F:G protein-coupled receptor activity"/>
    <property type="evidence" value="ECO:0000318"/>
    <property type="project" value="GO_Central"/>
</dbReference>
<organism evidence="10 11">
    <name type="scientific">Branchiostoma floridae</name>
    <name type="common">Florida lancelet</name>
    <name type="synonym">Amphioxus</name>
    <dbReference type="NCBI Taxonomy" id="7739"/>
    <lineage>
        <taxon>Eukaryota</taxon>
        <taxon>Metazoa</taxon>
        <taxon>Chordata</taxon>
        <taxon>Cephalochordata</taxon>
        <taxon>Leptocardii</taxon>
        <taxon>Amphioxiformes</taxon>
        <taxon>Branchiostomatidae</taxon>
        <taxon>Branchiostoma</taxon>
    </lineage>
</organism>
<gene>
    <name evidence="11" type="primary">LOC118431424</name>
</gene>
<feature type="domain" description="G-protein coupled receptors family 1 profile" evidence="9">
    <location>
        <begin position="1"/>
        <end position="247"/>
    </location>
</feature>
<keyword evidence="8" id="KW-0732">Signal</keyword>
<evidence type="ECO:0000259" key="9">
    <source>
        <dbReference type="PROSITE" id="PS50262"/>
    </source>
</evidence>
<keyword evidence="3 7" id="KW-0812">Transmembrane</keyword>
<evidence type="ECO:0000256" key="2">
    <source>
        <dbReference type="ARBA" id="ARBA00022475"/>
    </source>
</evidence>
<keyword evidence="5 7" id="KW-0472">Membrane</keyword>
<feature type="transmembrane region" description="Helical" evidence="7">
    <location>
        <begin position="226"/>
        <end position="250"/>
    </location>
</feature>
<proteinExistence type="predicted"/>
<evidence type="ECO:0000256" key="8">
    <source>
        <dbReference type="SAM" id="SignalP"/>
    </source>
</evidence>
<dbReference type="PANTHER" id="PTHR24241:SF193">
    <property type="entry name" value="G-PROTEIN COUPLED RECEPTORS FAMILY 1 PROFILE DOMAIN-CONTAINING PROTEIN"/>
    <property type="match status" value="1"/>
</dbReference>
<reference evidence="11" key="2">
    <citation type="submission" date="2025-08" db="UniProtKB">
        <authorList>
            <consortium name="RefSeq"/>
        </authorList>
    </citation>
    <scope>IDENTIFICATION</scope>
    <source>
        <strain evidence="11">S238N-H82</strain>
        <tissue evidence="11">Testes</tissue>
    </source>
</reference>
<keyword evidence="4 7" id="KW-1133">Transmembrane helix</keyword>
<sequence length="389" mass="43282">MKARTMFMYGKARRAVVLIWVLSFLLASPSLAVQGLVKFDWGTGDTIYHCQQVWSSVVYERLYVLYGLAVLFVLPLAIMVFSYGCVIREIVQRRRGQMSESKHEENAVPGDNKGKTTSFRRFSEHLRRGPHHLEGVGGTENAPHGSRMTSIALLLETITQGNADDNSAASRKPKCQVQVLGDENGLQIIKMLLVVMAVFVSCWGPLLIRHTLVTFDLLDEHTQLMYALRITFHLLSYLNSCANPVCYAFMSRSFRISFRQAIAPCGQGRASYRREDRPLPRRYLAGNLPIPEVFVEHFDEPSLGEGYAMEKTQGTPLGTPLGTPDRQSLRGANSDEELHHQLKSIEGALGHEGGADALELHNGKINGQIHSMGSVYCVTQNALSFVTSV</sequence>
<evidence type="ECO:0000256" key="5">
    <source>
        <dbReference type="ARBA" id="ARBA00023136"/>
    </source>
</evidence>
<dbReference type="OMA" id="YGCVIRE"/>
<comment type="subcellular location">
    <subcellularLocation>
        <location evidence="1">Cell membrane</location>
        <topology evidence="1">Multi-pass membrane protein</topology>
    </subcellularLocation>
</comment>
<dbReference type="Pfam" id="PF00001">
    <property type="entry name" value="7tm_1"/>
    <property type="match status" value="1"/>
</dbReference>
<keyword evidence="2" id="KW-1003">Cell membrane</keyword>
<dbReference type="PROSITE" id="PS50262">
    <property type="entry name" value="G_PROTEIN_RECEP_F1_2"/>
    <property type="match status" value="1"/>
</dbReference>
<evidence type="ECO:0000256" key="1">
    <source>
        <dbReference type="ARBA" id="ARBA00004651"/>
    </source>
</evidence>
<evidence type="ECO:0000256" key="7">
    <source>
        <dbReference type="SAM" id="Phobius"/>
    </source>
</evidence>
<dbReference type="RefSeq" id="XP_035698546.1">
    <property type="nucleotide sequence ID" value="XM_035842653.1"/>
</dbReference>
<dbReference type="GO" id="GO:0032870">
    <property type="term" value="P:cellular response to hormone stimulus"/>
    <property type="evidence" value="ECO:0000318"/>
    <property type="project" value="GO_Central"/>
</dbReference>
<accession>A0A9J7MCE2</accession>
<evidence type="ECO:0000313" key="11">
    <source>
        <dbReference type="RefSeq" id="XP_035698546.1"/>
    </source>
</evidence>
<feature type="signal peptide" evidence="8">
    <location>
        <begin position="1"/>
        <end position="32"/>
    </location>
</feature>
<dbReference type="PRINTS" id="PR00237">
    <property type="entry name" value="GPCRRHODOPSN"/>
</dbReference>
<name>A0A9J7MCE2_BRAFL</name>
<evidence type="ECO:0000256" key="6">
    <source>
        <dbReference type="ARBA" id="ARBA00023170"/>
    </source>
</evidence>
<keyword evidence="6" id="KW-0675">Receptor</keyword>
<dbReference type="GO" id="GO:0007186">
    <property type="term" value="P:G protein-coupled receptor signaling pathway"/>
    <property type="evidence" value="ECO:0000318"/>
    <property type="project" value="GO_Central"/>
</dbReference>
<evidence type="ECO:0000256" key="4">
    <source>
        <dbReference type="ARBA" id="ARBA00022989"/>
    </source>
</evidence>
<dbReference type="SUPFAM" id="SSF81321">
    <property type="entry name" value="Family A G protein-coupled receptor-like"/>
    <property type="match status" value="1"/>
</dbReference>
<dbReference type="KEGG" id="bfo:118431424"/>
<dbReference type="Proteomes" id="UP000001554">
    <property type="component" value="Chromosome 15"/>
</dbReference>
<dbReference type="InterPro" id="IPR017452">
    <property type="entry name" value="GPCR_Rhodpsn_7TM"/>
</dbReference>
<keyword evidence="10" id="KW-1185">Reference proteome</keyword>
<feature type="transmembrane region" description="Helical" evidence="7">
    <location>
        <begin position="188"/>
        <end position="206"/>
    </location>
</feature>
<evidence type="ECO:0000313" key="10">
    <source>
        <dbReference type="Proteomes" id="UP000001554"/>
    </source>
</evidence>
<protein>
    <submittedName>
        <fullName evidence="11">Cholecystokinin receptor-like</fullName>
    </submittedName>
</protein>
<reference evidence="10" key="1">
    <citation type="journal article" date="2020" name="Nat. Ecol. Evol.">
        <title>Deeply conserved synteny resolves early events in vertebrate evolution.</title>
        <authorList>
            <person name="Simakov O."/>
            <person name="Marletaz F."/>
            <person name="Yue J.X."/>
            <person name="O'Connell B."/>
            <person name="Jenkins J."/>
            <person name="Brandt A."/>
            <person name="Calef R."/>
            <person name="Tung C.H."/>
            <person name="Huang T.K."/>
            <person name="Schmutz J."/>
            <person name="Satoh N."/>
            <person name="Yu J.K."/>
            <person name="Putnam N.H."/>
            <person name="Green R.E."/>
            <person name="Rokhsar D.S."/>
        </authorList>
    </citation>
    <scope>NUCLEOTIDE SEQUENCE [LARGE SCALE GENOMIC DNA]</scope>
    <source>
        <strain evidence="10">S238N-H82</strain>
    </source>
</reference>
<dbReference type="PANTHER" id="PTHR24241">
    <property type="entry name" value="NEUROPEPTIDE RECEPTOR-RELATED G-PROTEIN COUPLED RECEPTOR"/>
    <property type="match status" value="1"/>
</dbReference>
<evidence type="ECO:0000256" key="3">
    <source>
        <dbReference type="ARBA" id="ARBA00022692"/>
    </source>
</evidence>
<dbReference type="Gene3D" id="1.20.1070.10">
    <property type="entry name" value="Rhodopsin 7-helix transmembrane proteins"/>
    <property type="match status" value="1"/>
</dbReference>